<dbReference type="Proteomes" id="UP000322110">
    <property type="component" value="Unassembled WGS sequence"/>
</dbReference>
<accession>A0A5B2TGS2</accession>
<dbReference type="AlphaFoldDB" id="A0A5B2TGS2"/>
<evidence type="ECO:0000256" key="1">
    <source>
        <dbReference type="SAM" id="MobiDB-lite"/>
    </source>
</evidence>
<keyword evidence="3" id="KW-1185">Reference proteome</keyword>
<proteinExistence type="predicted"/>
<feature type="region of interest" description="Disordered" evidence="1">
    <location>
        <begin position="508"/>
        <end position="652"/>
    </location>
</feature>
<evidence type="ECO:0000313" key="2">
    <source>
        <dbReference type="EMBL" id="KAA2213195.1"/>
    </source>
</evidence>
<evidence type="ECO:0000313" key="3">
    <source>
        <dbReference type="Proteomes" id="UP000322110"/>
    </source>
</evidence>
<organism evidence="2 3">
    <name type="scientific">Teichococcus oryzae</name>
    <dbReference type="NCBI Taxonomy" id="1608942"/>
    <lineage>
        <taxon>Bacteria</taxon>
        <taxon>Pseudomonadati</taxon>
        <taxon>Pseudomonadota</taxon>
        <taxon>Alphaproteobacteria</taxon>
        <taxon>Acetobacterales</taxon>
        <taxon>Roseomonadaceae</taxon>
        <taxon>Roseomonas</taxon>
    </lineage>
</organism>
<name>A0A5B2TGS2_9PROT</name>
<dbReference type="EMBL" id="VUKA01000004">
    <property type="protein sequence ID" value="KAA2213195.1"/>
    <property type="molecule type" value="Genomic_DNA"/>
</dbReference>
<dbReference type="OrthoDB" id="9816897at2"/>
<protein>
    <submittedName>
        <fullName evidence="2">Uncharacterized protein</fullName>
    </submittedName>
</protein>
<comment type="caution">
    <text evidence="2">The sequence shown here is derived from an EMBL/GenBank/DDBJ whole genome shotgun (WGS) entry which is preliminary data.</text>
</comment>
<sequence>MSSDSPVPHLVSNFRESLSILESLRASARPGRGMRHLASRPVVDALRAAELTAVTGGLDGEFPVLCRLEVSAGPIGDTQANCVPLGRIAAFVFRTGDERDQVAGKMFENISTDGLSMEVAPALFSREGPSRFNAEPTDGAAGEAQDWIRADALAGAVGTVLSLAHRRLEAAAEAGAFFDGAGRLPVDLPAFVNSLLSPDGPWETPGTAVAAVTSSLRGLPGQDPLELVDLYAEALGACGYSSDNLDRFRNFVSDVITSRRARRPQDLADEGDLLLRALLLVLQRDRIDDILDDSADGMLPGPAVHLTAAALAGFREGLARMPSAIKQPFRDVLGEFASAVEANPSVRLEDLAAPLRARLPAAPATAPLTSTLQDGAVPPGIAASGDLEPALVRELQLVAESLGLSQARPEEGMLGSCPQTRVAVLVSPLTNDAAQAPTLCLRVVIGSIAGGALVRGALSDALKAEPGSVLWLAPGSNELELVLPIGAATEQNLPRVLSHHVKLARRWHAAAASTERPASGDAPAETAKAPRKPRGGGGRKRPGPSSTGQGAGSPDADRASEAPQDGMGTTGGGETKPAPRRRLRKGGAEAVEGEAAKPSPKRRLRKEGVGRDRPATNQVSFLGPVSGPVRGAEPEADAEKASADPPPEDGAA</sequence>
<gene>
    <name evidence="2" type="ORF">F0Q34_11210</name>
</gene>
<dbReference type="RefSeq" id="WP_149812308.1">
    <property type="nucleotide sequence ID" value="NZ_VUKA01000004.1"/>
</dbReference>
<feature type="compositionally biased region" description="Basic residues" evidence="1">
    <location>
        <begin position="529"/>
        <end position="542"/>
    </location>
</feature>
<reference evidence="2 3" key="1">
    <citation type="journal article" date="2015" name="Int. J. Syst. Evol. Microbiol.">
        <title>Roseomonas oryzae sp. nov., isolated from paddy rhizosphere soil.</title>
        <authorList>
            <person name="Ramaprasad E.V."/>
            <person name="Sasikala Ch."/>
            <person name="Ramana Ch.V."/>
        </authorList>
    </citation>
    <scope>NUCLEOTIDE SEQUENCE [LARGE SCALE GENOMIC DNA]</scope>
    <source>
        <strain evidence="2 3">KCTC 42542</strain>
    </source>
</reference>